<dbReference type="SUPFAM" id="SSF51197">
    <property type="entry name" value="Clavaminate synthase-like"/>
    <property type="match status" value="1"/>
</dbReference>
<name>A0A0F9YSG5_9ZZZZ</name>
<dbReference type="InterPro" id="IPR026992">
    <property type="entry name" value="DIOX_N"/>
</dbReference>
<gene>
    <name evidence="2" type="ORF">LCGC14_0055800</name>
</gene>
<accession>A0A0F9YSG5</accession>
<dbReference type="InterPro" id="IPR027443">
    <property type="entry name" value="IPNS-like_sf"/>
</dbReference>
<dbReference type="Gene3D" id="2.60.120.330">
    <property type="entry name" value="B-lactam Antibiotic, Isopenicillin N Synthase, Chain"/>
    <property type="match status" value="1"/>
</dbReference>
<dbReference type="Pfam" id="PF14226">
    <property type="entry name" value="DIOX_N"/>
    <property type="match status" value="1"/>
</dbReference>
<dbReference type="InterPro" id="IPR005123">
    <property type="entry name" value="Oxoglu/Fe-dep_dioxygenase_dom"/>
</dbReference>
<dbReference type="InterPro" id="IPR050231">
    <property type="entry name" value="Iron_ascorbate_oxido_reductase"/>
</dbReference>
<dbReference type="AlphaFoldDB" id="A0A0F9YSG5"/>
<reference evidence="2" key="1">
    <citation type="journal article" date="2015" name="Nature">
        <title>Complex archaea that bridge the gap between prokaryotes and eukaryotes.</title>
        <authorList>
            <person name="Spang A."/>
            <person name="Saw J.H."/>
            <person name="Jorgensen S.L."/>
            <person name="Zaremba-Niedzwiedzka K."/>
            <person name="Martijn J."/>
            <person name="Lind A.E."/>
            <person name="van Eijk R."/>
            <person name="Schleper C."/>
            <person name="Guy L."/>
            <person name="Ettema T.J."/>
        </authorList>
    </citation>
    <scope>NUCLEOTIDE SEQUENCE</scope>
</reference>
<dbReference type="InterPro" id="IPR044861">
    <property type="entry name" value="IPNS-like_FE2OG_OXY"/>
</dbReference>
<dbReference type="Pfam" id="PF03171">
    <property type="entry name" value="2OG-FeII_Oxy"/>
    <property type="match status" value="1"/>
</dbReference>
<proteinExistence type="predicted"/>
<dbReference type="PRINTS" id="PR00682">
    <property type="entry name" value="IPNSYNTHASE"/>
</dbReference>
<organism evidence="2">
    <name type="scientific">marine sediment metagenome</name>
    <dbReference type="NCBI Taxonomy" id="412755"/>
    <lineage>
        <taxon>unclassified sequences</taxon>
        <taxon>metagenomes</taxon>
        <taxon>ecological metagenomes</taxon>
    </lineage>
</organism>
<dbReference type="EMBL" id="LAZR01000012">
    <property type="protein sequence ID" value="KKO07624.1"/>
    <property type="molecule type" value="Genomic_DNA"/>
</dbReference>
<feature type="domain" description="Fe2OG dioxygenase" evidence="1">
    <location>
        <begin position="175"/>
        <end position="278"/>
    </location>
</feature>
<evidence type="ECO:0000259" key="1">
    <source>
        <dbReference type="PROSITE" id="PS51471"/>
    </source>
</evidence>
<comment type="caution">
    <text evidence="2">The sequence shown here is derived from an EMBL/GenBank/DDBJ whole genome shotgun (WGS) entry which is preliminary data.</text>
</comment>
<dbReference type="PANTHER" id="PTHR47990">
    <property type="entry name" value="2-OXOGLUTARATE (2OG) AND FE(II)-DEPENDENT OXYGENASE SUPERFAMILY PROTEIN-RELATED"/>
    <property type="match status" value="1"/>
</dbReference>
<sequence>MSNSATNIPVVDMQGVREGDAEALARAGEAIHNACTQVGFFYIINHGLPQAVIDDAMEVAQRFFAEPLERKAQVAVNKRHRGFHRRGGATMYQATRPDEKEFYGFGLDLAEDDPSVLAGEALRGPNQWPDFMPEFQQAMDRYFVEVGRCGADLLRAIAMSLEIDPEFFAAKYTKPLQRTQAVYYPVQSDDRPMDQFGVAPHTDYGCVTLLYQDAVGGLQVRELGSERWIDAPFIEGSLVVNVGDLLARWSNDRFRSTLHRVINTSGRERYSIATFYDPDYTALVDPADLGVSAAEAHYPPVAAGDYILGRIDASMSYRKAAAS</sequence>
<evidence type="ECO:0000313" key="2">
    <source>
        <dbReference type="EMBL" id="KKO07624.1"/>
    </source>
</evidence>
<protein>
    <recommendedName>
        <fullName evidence="1">Fe2OG dioxygenase domain-containing protein</fullName>
    </recommendedName>
</protein>
<dbReference type="PROSITE" id="PS51471">
    <property type="entry name" value="FE2OG_OXY"/>
    <property type="match status" value="1"/>
</dbReference>